<evidence type="ECO:0000256" key="1">
    <source>
        <dbReference type="SAM" id="SignalP"/>
    </source>
</evidence>
<dbReference type="InterPro" id="IPR002181">
    <property type="entry name" value="Fibrinogen_a/b/g_C_dom"/>
</dbReference>
<comment type="caution">
    <text evidence="3">The sequence shown here is derived from an EMBL/GenBank/DDBJ whole genome shotgun (WGS) entry which is preliminary data.</text>
</comment>
<protein>
    <recommendedName>
        <fullName evidence="2">Fibrinogen C-terminal domain-containing protein</fullName>
    </recommendedName>
</protein>
<dbReference type="InterPro" id="IPR050373">
    <property type="entry name" value="Fibrinogen_C-term_domain"/>
</dbReference>
<reference evidence="3 4" key="1">
    <citation type="submission" date="2024-02" db="EMBL/GenBank/DDBJ databases">
        <title>Chromosome-scale genome assembly of the rough periwinkle Littorina saxatilis.</title>
        <authorList>
            <person name="De Jode A."/>
            <person name="Faria R."/>
            <person name="Formenti G."/>
            <person name="Sims Y."/>
            <person name="Smith T.P."/>
            <person name="Tracey A."/>
            <person name="Wood J.M.D."/>
            <person name="Zagrodzka Z.B."/>
            <person name="Johannesson K."/>
            <person name="Butlin R.K."/>
            <person name="Leder E.H."/>
        </authorList>
    </citation>
    <scope>NUCLEOTIDE SEQUENCE [LARGE SCALE GENOMIC DNA]</scope>
    <source>
        <strain evidence="3">Snail1</strain>
        <tissue evidence="3">Muscle</tissue>
    </source>
</reference>
<dbReference type="SUPFAM" id="SSF56496">
    <property type="entry name" value="Fibrinogen C-terminal domain-like"/>
    <property type="match status" value="1"/>
</dbReference>
<dbReference type="Pfam" id="PF00147">
    <property type="entry name" value="Fibrinogen_C"/>
    <property type="match status" value="1"/>
</dbReference>
<feature type="domain" description="Fibrinogen C-terminal" evidence="2">
    <location>
        <begin position="138"/>
        <end position="359"/>
    </location>
</feature>
<evidence type="ECO:0000313" key="3">
    <source>
        <dbReference type="EMBL" id="KAK7093027.1"/>
    </source>
</evidence>
<sequence>MSSTFSALQVVFITALVTVLEFSANTKGQTTEGLFRRQVNCVGEVVSRNQCPVQVQTTTVGKCAAWCLQRDGCLGFVRDSSQGECHLCVATARPDCTNTQPASPGEKAYELIQIACMTNGGTSSFSGTCKCPSGFGGNGCQIQMKDCDGWQEAGYPNGVYWVRPSLNTEAFRVRCSMEWNRTVIMSRTSNTLDFNRSWVDYRDGFGDVEGDHWLGLENIRLLSQPQPYPCLVIQFTLSNFSFYIARYLGFGLSDETGNYALDFHESKCLSPPMGDCLGSVKGKPFSTYDADHDDDGGGSCAALHQSGWWFGGCTMCNPTGVMTQPADMQASGNPEEVFWKPGLDGLSPQKVEMFLKDCQ</sequence>
<dbReference type="AlphaFoldDB" id="A0AAN9ATX9"/>
<keyword evidence="1" id="KW-0732">Signal</keyword>
<evidence type="ECO:0000313" key="4">
    <source>
        <dbReference type="Proteomes" id="UP001374579"/>
    </source>
</evidence>
<dbReference type="Proteomes" id="UP001374579">
    <property type="component" value="Unassembled WGS sequence"/>
</dbReference>
<dbReference type="GO" id="GO:0005615">
    <property type="term" value="C:extracellular space"/>
    <property type="evidence" value="ECO:0007669"/>
    <property type="project" value="TreeGrafter"/>
</dbReference>
<dbReference type="PROSITE" id="PS51406">
    <property type="entry name" value="FIBRINOGEN_C_2"/>
    <property type="match status" value="1"/>
</dbReference>
<dbReference type="Gene3D" id="4.10.530.10">
    <property type="entry name" value="Gamma-fibrinogen Carboxyl Terminal Fragment, domain 2"/>
    <property type="match status" value="1"/>
</dbReference>
<organism evidence="3 4">
    <name type="scientific">Littorina saxatilis</name>
    <dbReference type="NCBI Taxonomy" id="31220"/>
    <lineage>
        <taxon>Eukaryota</taxon>
        <taxon>Metazoa</taxon>
        <taxon>Spiralia</taxon>
        <taxon>Lophotrochozoa</taxon>
        <taxon>Mollusca</taxon>
        <taxon>Gastropoda</taxon>
        <taxon>Caenogastropoda</taxon>
        <taxon>Littorinimorpha</taxon>
        <taxon>Littorinoidea</taxon>
        <taxon>Littorinidae</taxon>
        <taxon>Littorina</taxon>
    </lineage>
</organism>
<keyword evidence="4" id="KW-1185">Reference proteome</keyword>
<dbReference type="InterPro" id="IPR036056">
    <property type="entry name" value="Fibrinogen-like_C"/>
</dbReference>
<dbReference type="InterPro" id="IPR014716">
    <property type="entry name" value="Fibrinogen_a/b/g_C_1"/>
</dbReference>
<dbReference type="EMBL" id="JBAMIC010000021">
    <property type="protein sequence ID" value="KAK7093027.1"/>
    <property type="molecule type" value="Genomic_DNA"/>
</dbReference>
<dbReference type="Gene3D" id="3.90.215.10">
    <property type="entry name" value="Gamma Fibrinogen, chain A, domain 1"/>
    <property type="match status" value="1"/>
</dbReference>
<feature type="chain" id="PRO_5043014245" description="Fibrinogen C-terminal domain-containing protein" evidence="1">
    <location>
        <begin position="29"/>
        <end position="359"/>
    </location>
</feature>
<accession>A0AAN9ATX9</accession>
<proteinExistence type="predicted"/>
<dbReference type="SMART" id="SM00186">
    <property type="entry name" value="FBG"/>
    <property type="match status" value="1"/>
</dbReference>
<feature type="signal peptide" evidence="1">
    <location>
        <begin position="1"/>
        <end position="28"/>
    </location>
</feature>
<dbReference type="PANTHER" id="PTHR19143">
    <property type="entry name" value="FIBRINOGEN/TENASCIN/ANGIOPOEITIN"/>
    <property type="match status" value="1"/>
</dbReference>
<gene>
    <name evidence="3" type="ORF">V1264_008686</name>
</gene>
<name>A0AAN9ATX9_9CAEN</name>
<evidence type="ECO:0000259" key="2">
    <source>
        <dbReference type="PROSITE" id="PS51406"/>
    </source>
</evidence>